<keyword evidence="1" id="KW-0812">Transmembrane</keyword>
<sequence length="65" mass="7362">MIRWVLVIFVVLVVFANLLPWLQKLGLGRLPGDLRFKLFGRIFTIPFASTILLSLAVLLIAKVLK</sequence>
<dbReference type="Pfam" id="PF11146">
    <property type="entry name" value="DUF2905"/>
    <property type="match status" value="1"/>
</dbReference>
<dbReference type="EMBL" id="JBHLXJ010000012">
    <property type="protein sequence ID" value="MFC0350304.1"/>
    <property type="molecule type" value="Genomic_DNA"/>
</dbReference>
<dbReference type="RefSeq" id="WP_390212466.1">
    <property type="nucleotide sequence ID" value="NZ_JBHLXJ010000012.1"/>
</dbReference>
<evidence type="ECO:0000256" key="1">
    <source>
        <dbReference type="SAM" id="Phobius"/>
    </source>
</evidence>
<comment type="caution">
    <text evidence="2">The sequence shown here is derived from an EMBL/GenBank/DDBJ whole genome shotgun (WGS) entry which is preliminary data.</text>
</comment>
<dbReference type="Proteomes" id="UP001589844">
    <property type="component" value="Unassembled WGS sequence"/>
</dbReference>
<keyword evidence="3" id="KW-1185">Reference proteome</keyword>
<evidence type="ECO:0000313" key="2">
    <source>
        <dbReference type="EMBL" id="MFC0350304.1"/>
    </source>
</evidence>
<protein>
    <submittedName>
        <fullName evidence="2">DUF2905 domain-containing protein</fullName>
    </submittedName>
</protein>
<accession>A0ABV6IEP8</accession>
<proteinExistence type="predicted"/>
<organism evidence="2 3">
    <name type="scientific">Undibacterium danionis</name>
    <dbReference type="NCBI Taxonomy" id="1812100"/>
    <lineage>
        <taxon>Bacteria</taxon>
        <taxon>Pseudomonadati</taxon>
        <taxon>Pseudomonadota</taxon>
        <taxon>Betaproteobacteria</taxon>
        <taxon>Burkholderiales</taxon>
        <taxon>Oxalobacteraceae</taxon>
        <taxon>Undibacterium</taxon>
    </lineage>
</organism>
<reference evidence="2 3" key="1">
    <citation type="submission" date="2024-09" db="EMBL/GenBank/DDBJ databases">
        <authorList>
            <person name="Sun Q."/>
            <person name="Mori K."/>
        </authorList>
    </citation>
    <scope>NUCLEOTIDE SEQUENCE [LARGE SCALE GENOMIC DNA]</scope>
    <source>
        <strain evidence="2 3">CCM 8677</strain>
    </source>
</reference>
<evidence type="ECO:0000313" key="3">
    <source>
        <dbReference type="Proteomes" id="UP001589844"/>
    </source>
</evidence>
<keyword evidence="1" id="KW-0472">Membrane</keyword>
<name>A0ABV6IEP8_9BURK</name>
<keyword evidence="1" id="KW-1133">Transmembrane helix</keyword>
<gene>
    <name evidence="2" type="ORF">ACFFJH_10845</name>
</gene>
<feature type="transmembrane region" description="Helical" evidence="1">
    <location>
        <begin position="40"/>
        <end position="61"/>
    </location>
</feature>
<dbReference type="InterPro" id="IPR021320">
    <property type="entry name" value="DUF2905"/>
</dbReference>